<name>A0AAX4Q508_9CAUD</name>
<evidence type="ECO:0000313" key="1">
    <source>
        <dbReference type="EMBL" id="XAG95793.1"/>
    </source>
</evidence>
<gene>
    <name evidence="1" type="ORF">U7154_000026</name>
</gene>
<dbReference type="EMBL" id="PP579741">
    <property type="protein sequence ID" value="XAG95793.1"/>
    <property type="molecule type" value="Genomic_DNA"/>
</dbReference>
<organism evidence="1 2">
    <name type="scientific">Enterobacter phage KKP_3711</name>
    <dbReference type="NCBI Taxonomy" id="3109398"/>
    <lineage>
        <taxon>Viruses</taxon>
        <taxon>Duplodnaviria</taxon>
        <taxon>Heunggongvirae</taxon>
        <taxon>Uroviricota</taxon>
        <taxon>Caudoviricetes</taxon>
        <taxon>Demerecviridae</taxon>
        <taxon>Markadamsvirinae</taxon>
    </lineage>
</organism>
<accession>A0AAX4Q508</accession>
<proteinExistence type="predicted"/>
<reference evidence="1 2" key="1">
    <citation type="submission" date="2024-04" db="EMBL/GenBank/DDBJ databases">
        <authorList>
            <person name="Wojcicki M."/>
            <person name="Srednicka P."/>
            <person name="Shymialevich D."/>
            <person name="Sokolowska B."/>
        </authorList>
    </citation>
    <scope>NUCLEOTIDE SEQUENCE [LARGE SCALE GENOMIC DNA]</scope>
</reference>
<sequence length="192" mass="22015">MSRLYGLHPLIVDAITASDELDDFVVWARGGDGKWADLFDMKEFIHVNVWLDTKQDCVMAEVVATVQGFGGVIKGNALCIPNCHLQTEIMQVLTILEFLPRNDNINDHTHKVHLRWLREERDRRDKEIDEIHASLVEDVSFLPDEEVEAFVRDCCGTYGISLENYTSAEIFTEADALLKRVARKIRKERKEG</sequence>
<dbReference type="Proteomes" id="UP001437386">
    <property type="component" value="Segment"/>
</dbReference>
<protein>
    <submittedName>
        <fullName evidence="1">Uncharacterized protein</fullName>
    </submittedName>
</protein>
<evidence type="ECO:0000313" key="2">
    <source>
        <dbReference type="Proteomes" id="UP001437386"/>
    </source>
</evidence>
<keyword evidence="2" id="KW-1185">Reference proteome</keyword>